<dbReference type="VEuPathDB" id="FungiDB:A1O9_06913"/>
<dbReference type="RefSeq" id="XP_013259313.1">
    <property type="nucleotide sequence ID" value="XM_013403859.1"/>
</dbReference>
<name>A0A072PBT0_9EURO</name>
<accession>A0A072PBT0</accession>
<evidence type="ECO:0000313" key="1">
    <source>
        <dbReference type="EMBL" id="KEF56723.1"/>
    </source>
</evidence>
<dbReference type="OrthoDB" id="1911848at2759"/>
<evidence type="ECO:0008006" key="3">
    <source>
        <dbReference type="Google" id="ProtNLM"/>
    </source>
</evidence>
<gene>
    <name evidence="1" type="ORF">A1O9_06913</name>
</gene>
<organism evidence="1 2">
    <name type="scientific">Exophiala aquamarina CBS 119918</name>
    <dbReference type="NCBI Taxonomy" id="1182545"/>
    <lineage>
        <taxon>Eukaryota</taxon>
        <taxon>Fungi</taxon>
        <taxon>Dikarya</taxon>
        <taxon>Ascomycota</taxon>
        <taxon>Pezizomycotina</taxon>
        <taxon>Eurotiomycetes</taxon>
        <taxon>Chaetothyriomycetidae</taxon>
        <taxon>Chaetothyriales</taxon>
        <taxon>Herpotrichiellaceae</taxon>
        <taxon>Exophiala</taxon>
    </lineage>
</organism>
<dbReference type="EMBL" id="AMGV01000005">
    <property type="protein sequence ID" value="KEF56723.1"/>
    <property type="molecule type" value="Genomic_DNA"/>
</dbReference>
<comment type="caution">
    <text evidence="1">The sequence shown here is derived from an EMBL/GenBank/DDBJ whole genome shotgun (WGS) entry which is preliminary data.</text>
</comment>
<dbReference type="PANTHER" id="PTHR37542">
    <property type="entry name" value="HELO DOMAIN-CONTAINING PROTEIN-RELATED"/>
    <property type="match status" value="1"/>
</dbReference>
<proteinExistence type="predicted"/>
<keyword evidence="2" id="KW-1185">Reference proteome</keyword>
<dbReference type="GeneID" id="25281827"/>
<dbReference type="STRING" id="1182545.A0A072PBT0"/>
<dbReference type="SUPFAM" id="SSF56112">
    <property type="entry name" value="Protein kinase-like (PK-like)"/>
    <property type="match status" value="1"/>
</dbReference>
<reference evidence="1 2" key="1">
    <citation type="submission" date="2013-03" db="EMBL/GenBank/DDBJ databases">
        <title>The Genome Sequence of Exophiala aquamarina CBS 119918.</title>
        <authorList>
            <consortium name="The Broad Institute Genomics Platform"/>
            <person name="Cuomo C."/>
            <person name="de Hoog S."/>
            <person name="Gorbushina A."/>
            <person name="Walker B."/>
            <person name="Young S.K."/>
            <person name="Zeng Q."/>
            <person name="Gargeya S."/>
            <person name="Fitzgerald M."/>
            <person name="Haas B."/>
            <person name="Abouelleil A."/>
            <person name="Allen A.W."/>
            <person name="Alvarado L."/>
            <person name="Arachchi H.M."/>
            <person name="Berlin A.M."/>
            <person name="Chapman S.B."/>
            <person name="Gainer-Dewar J."/>
            <person name="Goldberg J."/>
            <person name="Griggs A."/>
            <person name="Gujja S."/>
            <person name="Hansen M."/>
            <person name="Howarth C."/>
            <person name="Imamovic A."/>
            <person name="Ireland A."/>
            <person name="Larimer J."/>
            <person name="McCowan C."/>
            <person name="Murphy C."/>
            <person name="Pearson M."/>
            <person name="Poon T.W."/>
            <person name="Priest M."/>
            <person name="Roberts A."/>
            <person name="Saif S."/>
            <person name="Shea T."/>
            <person name="Sisk P."/>
            <person name="Sykes S."/>
            <person name="Wortman J."/>
            <person name="Nusbaum C."/>
            <person name="Birren B."/>
        </authorList>
    </citation>
    <scope>NUCLEOTIDE SEQUENCE [LARGE SCALE GENOMIC DNA]</scope>
    <source>
        <strain evidence="1 2">CBS 119918</strain>
    </source>
</reference>
<dbReference type="InterPro" id="IPR011009">
    <property type="entry name" value="Kinase-like_dom_sf"/>
</dbReference>
<dbReference type="AlphaFoldDB" id="A0A072PBT0"/>
<protein>
    <recommendedName>
        <fullName evidence="3">Protein kinase domain-containing protein</fullName>
    </recommendedName>
</protein>
<sequence length="188" mass="21740">MSVHNLRIFSQNDRSTNRSFGHVNSESHSPTIVDWRTYDVITLEQMSRDDLENRIWMLVNMLKSARPGCFRVLECLGYFEDNTGPRFGLVFQYPHDPDPIYPLQPLTLHQIMNRAENIPSLEERFGLAHFLAGCLHEFLCADWLHKSIDSYNLLFFQRSDGRSGRVSLQDPYFAGFALARPDGTNIQT</sequence>
<evidence type="ECO:0000313" key="2">
    <source>
        <dbReference type="Proteomes" id="UP000027920"/>
    </source>
</evidence>
<dbReference type="Proteomes" id="UP000027920">
    <property type="component" value="Unassembled WGS sequence"/>
</dbReference>
<dbReference type="HOGENOM" id="CLU_1441063_0_0_1"/>